<evidence type="ECO:0000256" key="3">
    <source>
        <dbReference type="ARBA" id="ARBA00022475"/>
    </source>
</evidence>
<evidence type="ECO:0000256" key="8">
    <source>
        <dbReference type="SAM" id="Coils"/>
    </source>
</evidence>
<protein>
    <submittedName>
        <fullName evidence="12">Type VI secretion system protein TssL</fullName>
    </submittedName>
</protein>
<evidence type="ECO:0000256" key="1">
    <source>
        <dbReference type="ARBA" id="ARBA00004162"/>
    </source>
</evidence>
<comment type="subcellular location">
    <subcellularLocation>
        <location evidence="1">Cell membrane</location>
        <topology evidence="1">Single-pass membrane protein</topology>
    </subcellularLocation>
</comment>
<feature type="coiled-coil region" evidence="8">
    <location>
        <begin position="123"/>
        <end position="157"/>
    </location>
</feature>
<dbReference type="InterPro" id="IPR025713">
    <property type="entry name" value="MotB-like_N_dom"/>
</dbReference>
<evidence type="ECO:0000256" key="5">
    <source>
        <dbReference type="ARBA" id="ARBA00022989"/>
    </source>
</evidence>
<keyword evidence="4 10" id="KW-0812">Transmembrane</keyword>
<dbReference type="InterPro" id="IPR006665">
    <property type="entry name" value="OmpA-like"/>
</dbReference>
<dbReference type="RefSeq" id="WP_135484783.1">
    <property type="nucleotide sequence ID" value="NZ_SRMF01000013.1"/>
</dbReference>
<comment type="caution">
    <text evidence="12">The sequence shown here is derived from an EMBL/GenBank/DDBJ whole genome shotgun (WGS) entry which is preliminary data.</text>
</comment>
<dbReference type="AlphaFoldDB" id="A0A4Z0W8U8"/>
<dbReference type="PANTHER" id="PTHR30329:SF21">
    <property type="entry name" value="LIPOPROTEIN YIAD-RELATED"/>
    <property type="match status" value="1"/>
</dbReference>
<accession>A0A4Z0W8U8</accession>
<dbReference type="CDD" id="cd07185">
    <property type="entry name" value="OmpA_C-like"/>
    <property type="match status" value="1"/>
</dbReference>
<keyword evidence="5 10" id="KW-1133">Transmembrane helix</keyword>
<feature type="transmembrane region" description="Helical" evidence="10">
    <location>
        <begin position="20"/>
        <end position="39"/>
    </location>
</feature>
<keyword evidence="3" id="KW-1003">Cell membrane</keyword>
<gene>
    <name evidence="12" type="ORF">E4656_18365</name>
</gene>
<name>A0A4Z0W8U8_9GAMM</name>
<evidence type="ECO:0000256" key="6">
    <source>
        <dbReference type="ARBA" id="ARBA00023136"/>
    </source>
</evidence>
<keyword evidence="6 7" id="KW-0472">Membrane</keyword>
<keyword evidence="8" id="KW-0175">Coiled coil</keyword>
<sequence length="319" mass="35609">MSDEDQEHKREKKGLPPWMATFADLMALLLSFFVLLLSFSEIEALRFQRLAGSLRNAFGVQQDVPADAIPRGTSIIAQEFSPGRPDPTPLNVVRQDTIRDLEDSLEVLAQDEIQQQEDRQGDRGELTRDIVVTEQMIEEAQEEAAEIAGRLGDYIDQGALQIETLNETIVIRVREQSFPSGSDFIADEFLPILDRVREVLLTTPGDIRVEGHTDSVPIASGPFRNNWELSTARALSIGEYLWAAPEMEENRFTVVGHGASKPIATNETPEGRATNRRVEIIIQRDNPDFEGERIPLDAQGEPVDFGDPGLFGLDPDQVF</sequence>
<feature type="domain" description="OmpA-like" evidence="11">
    <location>
        <begin position="165"/>
        <end position="286"/>
    </location>
</feature>
<keyword evidence="13" id="KW-1185">Reference proteome</keyword>
<evidence type="ECO:0000259" key="11">
    <source>
        <dbReference type="PROSITE" id="PS51123"/>
    </source>
</evidence>
<evidence type="ECO:0000313" key="12">
    <source>
        <dbReference type="EMBL" id="TGG90368.1"/>
    </source>
</evidence>
<organism evidence="12 13">
    <name type="scientific">Natronospirillum operosum</name>
    <dbReference type="NCBI Taxonomy" id="2759953"/>
    <lineage>
        <taxon>Bacteria</taxon>
        <taxon>Pseudomonadati</taxon>
        <taxon>Pseudomonadota</taxon>
        <taxon>Gammaproteobacteria</taxon>
        <taxon>Oceanospirillales</taxon>
        <taxon>Natronospirillaceae</taxon>
        <taxon>Natronospirillum</taxon>
    </lineage>
</organism>
<evidence type="ECO:0000256" key="4">
    <source>
        <dbReference type="ARBA" id="ARBA00022692"/>
    </source>
</evidence>
<evidence type="ECO:0000256" key="10">
    <source>
        <dbReference type="SAM" id="Phobius"/>
    </source>
</evidence>
<dbReference type="GO" id="GO:0005886">
    <property type="term" value="C:plasma membrane"/>
    <property type="evidence" value="ECO:0007669"/>
    <property type="project" value="UniProtKB-SubCell"/>
</dbReference>
<dbReference type="NCBIfam" id="NF006508">
    <property type="entry name" value="PRK08944.1"/>
    <property type="match status" value="1"/>
</dbReference>
<proteinExistence type="inferred from homology"/>
<dbReference type="Proteomes" id="UP000297475">
    <property type="component" value="Unassembled WGS sequence"/>
</dbReference>
<dbReference type="Gene3D" id="3.30.1330.60">
    <property type="entry name" value="OmpA-like domain"/>
    <property type="match status" value="1"/>
</dbReference>
<dbReference type="InterPro" id="IPR036737">
    <property type="entry name" value="OmpA-like_sf"/>
</dbReference>
<feature type="region of interest" description="Disordered" evidence="9">
    <location>
        <begin position="289"/>
        <end position="309"/>
    </location>
</feature>
<dbReference type="SUPFAM" id="SSF103088">
    <property type="entry name" value="OmpA-like"/>
    <property type="match status" value="1"/>
</dbReference>
<dbReference type="PROSITE" id="PS51123">
    <property type="entry name" value="OMPA_2"/>
    <property type="match status" value="1"/>
</dbReference>
<dbReference type="InterPro" id="IPR050330">
    <property type="entry name" value="Bact_OuterMem_StrucFunc"/>
</dbReference>
<evidence type="ECO:0000256" key="2">
    <source>
        <dbReference type="ARBA" id="ARBA00008914"/>
    </source>
</evidence>
<evidence type="ECO:0000256" key="7">
    <source>
        <dbReference type="PROSITE-ProRule" id="PRU00473"/>
    </source>
</evidence>
<evidence type="ECO:0000256" key="9">
    <source>
        <dbReference type="SAM" id="MobiDB-lite"/>
    </source>
</evidence>
<dbReference type="Pfam" id="PF00691">
    <property type="entry name" value="OmpA"/>
    <property type="match status" value="1"/>
</dbReference>
<comment type="similarity">
    <text evidence="2">Belongs to the MotB family.</text>
</comment>
<evidence type="ECO:0000313" key="13">
    <source>
        <dbReference type="Proteomes" id="UP000297475"/>
    </source>
</evidence>
<dbReference type="Pfam" id="PF13677">
    <property type="entry name" value="MotB_plug"/>
    <property type="match status" value="1"/>
</dbReference>
<reference evidence="12 13" key="1">
    <citation type="submission" date="2019-04" db="EMBL/GenBank/DDBJ databases">
        <title>Natronospirillum operosus gen. nov., sp. nov., a haloalkaliphilic satellite isolated from decaying biomass of laboratory culture of cyanobacterium Geitlerinema sp. and proposal of Natronospirillaceae fam. nov. and Saccharospirillaceae fam. nov.</title>
        <authorList>
            <person name="Kevbrin V."/>
            <person name="Boltyanskaya Y."/>
            <person name="Koziaeva V."/>
            <person name="Grouzdev D.S."/>
            <person name="Park M."/>
            <person name="Cho J."/>
        </authorList>
    </citation>
    <scope>NUCLEOTIDE SEQUENCE [LARGE SCALE GENOMIC DNA]</scope>
    <source>
        <strain evidence="12 13">G-116</strain>
    </source>
</reference>
<dbReference type="PANTHER" id="PTHR30329">
    <property type="entry name" value="STATOR ELEMENT OF FLAGELLAR MOTOR COMPLEX"/>
    <property type="match status" value="1"/>
</dbReference>
<dbReference type="OrthoDB" id="9815217at2"/>
<dbReference type="EMBL" id="SRMF01000013">
    <property type="protein sequence ID" value="TGG90368.1"/>
    <property type="molecule type" value="Genomic_DNA"/>
</dbReference>